<evidence type="ECO:0000313" key="2">
    <source>
        <dbReference type="EMBL" id="KAK4214785.1"/>
    </source>
</evidence>
<keyword evidence="1" id="KW-0812">Transmembrane</keyword>
<sequence length="61" mass="6758">MLRVRVSPLAVSFFLHFCLFPFFLTSSIDTSFSPSPSISLIILAPFTANPGIPYSIIYYGP</sequence>
<dbReference type="Proteomes" id="UP001301769">
    <property type="component" value="Unassembled WGS sequence"/>
</dbReference>
<gene>
    <name evidence="2" type="ORF">QBC37DRAFT_420477</name>
</gene>
<dbReference type="EMBL" id="MU858088">
    <property type="protein sequence ID" value="KAK4214785.1"/>
    <property type="molecule type" value="Genomic_DNA"/>
</dbReference>
<name>A0AAN6YA60_9PEZI</name>
<reference evidence="2" key="2">
    <citation type="submission" date="2023-05" db="EMBL/GenBank/DDBJ databases">
        <authorList>
            <consortium name="Lawrence Berkeley National Laboratory"/>
            <person name="Steindorff A."/>
            <person name="Hensen N."/>
            <person name="Bonometti L."/>
            <person name="Westerberg I."/>
            <person name="Brannstrom I.O."/>
            <person name="Guillou S."/>
            <person name="Cros-Aarteil S."/>
            <person name="Calhoun S."/>
            <person name="Haridas S."/>
            <person name="Kuo A."/>
            <person name="Mondo S."/>
            <person name="Pangilinan J."/>
            <person name="Riley R."/>
            <person name="Labutti K."/>
            <person name="Andreopoulos B."/>
            <person name="Lipzen A."/>
            <person name="Chen C."/>
            <person name="Yanf M."/>
            <person name="Daum C."/>
            <person name="Ng V."/>
            <person name="Clum A."/>
            <person name="Ohm R."/>
            <person name="Martin F."/>
            <person name="Silar P."/>
            <person name="Natvig D."/>
            <person name="Lalanne C."/>
            <person name="Gautier V."/>
            <person name="Ament-Velasquez S.L."/>
            <person name="Kruys A."/>
            <person name="Hutchinson M.I."/>
            <person name="Powell A.J."/>
            <person name="Barry K."/>
            <person name="Miller A.N."/>
            <person name="Grigoriev I.V."/>
            <person name="Debuchy R."/>
            <person name="Gladieux P."/>
            <person name="Thoren M.H."/>
            <person name="Johannesson H."/>
        </authorList>
    </citation>
    <scope>NUCLEOTIDE SEQUENCE</scope>
    <source>
        <strain evidence="2">PSN293</strain>
    </source>
</reference>
<feature type="transmembrane region" description="Helical" evidence="1">
    <location>
        <begin position="37"/>
        <end position="59"/>
    </location>
</feature>
<evidence type="ECO:0000256" key="1">
    <source>
        <dbReference type="SAM" id="Phobius"/>
    </source>
</evidence>
<comment type="caution">
    <text evidence="2">The sequence shown here is derived from an EMBL/GenBank/DDBJ whole genome shotgun (WGS) entry which is preliminary data.</text>
</comment>
<proteinExistence type="predicted"/>
<organism evidence="2 3">
    <name type="scientific">Rhypophila decipiens</name>
    <dbReference type="NCBI Taxonomy" id="261697"/>
    <lineage>
        <taxon>Eukaryota</taxon>
        <taxon>Fungi</taxon>
        <taxon>Dikarya</taxon>
        <taxon>Ascomycota</taxon>
        <taxon>Pezizomycotina</taxon>
        <taxon>Sordariomycetes</taxon>
        <taxon>Sordariomycetidae</taxon>
        <taxon>Sordariales</taxon>
        <taxon>Naviculisporaceae</taxon>
        <taxon>Rhypophila</taxon>
    </lineage>
</organism>
<keyword evidence="3" id="KW-1185">Reference proteome</keyword>
<accession>A0AAN6YA60</accession>
<protein>
    <submittedName>
        <fullName evidence="2">Uncharacterized protein</fullName>
    </submittedName>
</protein>
<keyword evidence="1" id="KW-0472">Membrane</keyword>
<dbReference type="AlphaFoldDB" id="A0AAN6YA60"/>
<reference evidence="2" key="1">
    <citation type="journal article" date="2023" name="Mol. Phylogenet. Evol.">
        <title>Genome-scale phylogeny and comparative genomics of the fungal order Sordariales.</title>
        <authorList>
            <person name="Hensen N."/>
            <person name="Bonometti L."/>
            <person name="Westerberg I."/>
            <person name="Brannstrom I.O."/>
            <person name="Guillou S."/>
            <person name="Cros-Aarteil S."/>
            <person name="Calhoun S."/>
            <person name="Haridas S."/>
            <person name="Kuo A."/>
            <person name="Mondo S."/>
            <person name="Pangilinan J."/>
            <person name="Riley R."/>
            <person name="LaButti K."/>
            <person name="Andreopoulos B."/>
            <person name="Lipzen A."/>
            <person name="Chen C."/>
            <person name="Yan M."/>
            <person name="Daum C."/>
            <person name="Ng V."/>
            <person name="Clum A."/>
            <person name="Steindorff A."/>
            <person name="Ohm R.A."/>
            <person name="Martin F."/>
            <person name="Silar P."/>
            <person name="Natvig D.O."/>
            <person name="Lalanne C."/>
            <person name="Gautier V."/>
            <person name="Ament-Velasquez S.L."/>
            <person name="Kruys A."/>
            <person name="Hutchinson M.I."/>
            <person name="Powell A.J."/>
            <person name="Barry K."/>
            <person name="Miller A.N."/>
            <person name="Grigoriev I.V."/>
            <person name="Debuchy R."/>
            <person name="Gladieux P."/>
            <person name="Hiltunen Thoren M."/>
            <person name="Johannesson H."/>
        </authorList>
    </citation>
    <scope>NUCLEOTIDE SEQUENCE</scope>
    <source>
        <strain evidence="2">PSN293</strain>
    </source>
</reference>
<evidence type="ECO:0000313" key="3">
    <source>
        <dbReference type="Proteomes" id="UP001301769"/>
    </source>
</evidence>
<keyword evidence="1" id="KW-1133">Transmembrane helix</keyword>